<evidence type="ECO:0000256" key="2">
    <source>
        <dbReference type="ARBA" id="ARBA00004953"/>
    </source>
</evidence>
<evidence type="ECO:0000256" key="9">
    <source>
        <dbReference type="HAMAP-Rule" id="MF_00024"/>
    </source>
</evidence>
<evidence type="ECO:0000256" key="7">
    <source>
        <dbReference type="ARBA" id="ARBA00022989"/>
    </source>
</evidence>
<dbReference type="InterPro" id="IPR004485">
    <property type="entry name" value="Cobalamin_biosynth_CobD/CbiB"/>
</dbReference>
<evidence type="ECO:0000256" key="6">
    <source>
        <dbReference type="ARBA" id="ARBA00022692"/>
    </source>
</evidence>
<name>A0ABN6RBP7_9DEIO</name>
<proteinExistence type="inferred from homology"/>
<evidence type="ECO:0000256" key="4">
    <source>
        <dbReference type="ARBA" id="ARBA00022475"/>
    </source>
</evidence>
<dbReference type="PANTHER" id="PTHR34308">
    <property type="entry name" value="COBALAMIN BIOSYNTHESIS PROTEIN CBIB"/>
    <property type="match status" value="1"/>
</dbReference>
<dbReference type="EMBL" id="AP026560">
    <property type="protein sequence ID" value="BDP40083.1"/>
    <property type="molecule type" value="Genomic_DNA"/>
</dbReference>
<sequence>MEAPSGGDLRVRGRRSALLLALALDMLGEPPASVHPVVWMGTFLKGARGRWRARTPLGQLTEGGAWWALGAGLTAGAGWLAERLAGAWVTRGVLLKPLLARRALFGAVGEVHAALAAGHLPEARRLLTWHLVSRETGELSEAEVAGACVESLAENLSDSVVAPLLMFRAGGLPLAALYRYANTADAIWGYRTPDLEHAGKPAARADDFLNLAPARLTALCAVLAALPAGLDLPGAWRGWRRDAPATPSPNAGHPMSAFAGALGVRLDKRGVYVLNSGGRDPEAADVPRALRLAHWTLALAVLSLLLPAPRRGRR</sequence>
<dbReference type="Pfam" id="PF03186">
    <property type="entry name" value="CobD_Cbib"/>
    <property type="match status" value="1"/>
</dbReference>
<comment type="similarity">
    <text evidence="3 9">Belongs to the CobD/CbiB family.</text>
</comment>
<evidence type="ECO:0000256" key="5">
    <source>
        <dbReference type="ARBA" id="ARBA00022573"/>
    </source>
</evidence>
<evidence type="ECO:0000256" key="8">
    <source>
        <dbReference type="ARBA" id="ARBA00023136"/>
    </source>
</evidence>
<keyword evidence="5 9" id="KW-0169">Cobalamin biosynthesis</keyword>
<dbReference type="RefSeq" id="WP_264775973.1">
    <property type="nucleotide sequence ID" value="NZ_AP026560.1"/>
</dbReference>
<keyword evidence="7 9" id="KW-1133">Transmembrane helix</keyword>
<keyword evidence="11" id="KW-1185">Reference proteome</keyword>
<reference evidence="10" key="1">
    <citation type="submission" date="2022-07" db="EMBL/GenBank/DDBJ databases">
        <title>Complete Genome Sequence of the Radioresistant Bacterium Deinococcus aetherius ST0316, Isolated from the Air Dust collected in Lower Stratosphere above Japan.</title>
        <authorList>
            <person name="Satoh K."/>
            <person name="Hagiwara K."/>
            <person name="Katsumata K."/>
            <person name="Kubo A."/>
            <person name="Yokobori S."/>
            <person name="Yamagishi A."/>
            <person name="Oono Y."/>
            <person name="Narumi I."/>
        </authorList>
    </citation>
    <scope>NUCLEOTIDE SEQUENCE</scope>
    <source>
        <strain evidence="10">ST0316</strain>
    </source>
</reference>
<comment type="pathway">
    <text evidence="2 9">Cofactor biosynthesis; adenosylcobalamin biosynthesis.</text>
</comment>
<keyword evidence="4 9" id="KW-1003">Cell membrane</keyword>
<dbReference type="PANTHER" id="PTHR34308:SF1">
    <property type="entry name" value="COBALAMIN BIOSYNTHESIS PROTEIN CBIB"/>
    <property type="match status" value="1"/>
</dbReference>
<dbReference type="HAMAP" id="MF_00024">
    <property type="entry name" value="CobD_CbiB"/>
    <property type="match status" value="1"/>
</dbReference>
<protein>
    <recommendedName>
        <fullName evidence="9">Cobalamin biosynthesis protein CobD</fullName>
    </recommendedName>
</protein>
<comment type="subcellular location">
    <subcellularLocation>
        <location evidence="1 9">Cell membrane</location>
        <topology evidence="1 9">Multi-pass membrane protein</topology>
    </subcellularLocation>
</comment>
<organism evidence="10 11">
    <name type="scientific">Deinococcus aetherius</name>
    <dbReference type="NCBI Taxonomy" id="200252"/>
    <lineage>
        <taxon>Bacteria</taxon>
        <taxon>Thermotogati</taxon>
        <taxon>Deinococcota</taxon>
        <taxon>Deinococci</taxon>
        <taxon>Deinococcales</taxon>
        <taxon>Deinococcaceae</taxon>
        <taxon>Deinococcus</taxon>
    </lineage>
</organism>
<evidence type="ECO:0000313" key="10">
    <source>
        <dbReference type="EMBL" id="BDP40083.1"/>
    </source>
</evidence>
<comment type="function">
    <text evidence="9">Converts cobyric acid to cobinamide by the addition of aminopropanol on the F carboxylic group.</text>
</comment>
<evidence type="ECO:0000256" key="1">
    <source>
        <dbReference type="ARBA" id="ARBA00004651"/>
    </source>
</evidence>
<keyword evidence="6 9" id="KW-0812">Transmembrane</keyword>
<gene>
    <name evidence="9 10" type="primary">cobD</name>
    <name evidence="10" type="ORF">DAETH_00520</name>
</gene>
<accession>A0ABN6RBP7</accession>
<evidence type="ECO:0000313" key="11">
    <source>
        <dbReference type="Proteomes" id="UP001064971"/>
    </source>
</evidence>
<evidence type="ECO:0000256" key="3">
    <source>
        <dbReference type="ARBA" id="ARBA00006263"/>
    </source>
</evidence>
<keyword evidence="8 9" id="KW-0472">Membrane</keyword>
<dbReference type="Proteomes" id="UP001064971">
    <property type="component" value="Chromosome"/>
</dbReference>